<sequence>MPVLDGRDFSVFYTPEPTTFGLNDVDSTYTQLPECESVSGRGVQEDLLEPTRHGKRVRSAALYGKIDHEDLSLTCNLTDDAVAGDVYSTFLKSIFDETYANDDILTISYTFLIMNSDDASGDVFEYYHGCVLNEVEFNINEGEIVEVVLTFMVQKVIESAIELYVSIAHVYTSYPATVAFLLWSDLVSFAKSGDFTNDDDLYALGLLGDFSFSVNQNGEK</sequence>
<accession>A0A0F9EF37</accession>
<dbReference type="EMBL" id="LAZR01025190">
    <property type="protein sequence ID" value="KKL72703.1"/>
    <property type="molecule type" value="Genomic_DNA"/>
</dbReference>
<reference evidence="1" key="1">
    <citation type="journal article" date="2015" name="Nature">
        <title>Complex archaea that bridge the gap between prokaryotes and eukaryotes.</title>
        <authorList>
            <person name="Spang A."/>
            <person name="Saw J.H."/>
            <person name="Jorgensen S.L."/>
            <person name="Zaremba-Niedzwiedzka K."/>
            <person name="Martijn J."/>
            <person name="Lind A.E."/>
            <person name="van Eijk R."/>
            <person name="Schleper C."/>
            <person name="Guy L."/>
            <person name="Ettema T.J."/>
        </authorList>
    </citation>
    <scope>NUCLEOTIDE SEQUENCE</scope>
</reference>
<gene>
    <name evidence="1" type="ORF">LCGC14_2082220</name>
</gene>
<protein>
    <submittedName>
        <fullName evidence="1">Uncharacterized protein</fullName>
    </submittedName>
</protein>
<organism evidence="1">
    <name type="scientific">marine sediment metagenome</name>
    <dbReference type="NCBI Taxonomy" id="412755"/>
    <lineage>
        <taxon>unclassified sequences</taxon>
        <taxon>metagenomes</taxon>
        <taxon>ecological metagenomes</taxon>
    </lineage>
</organism>
<proteinExistence type="predicted"/>
<dbReference type="AlphaFoldDB" id="A0A0F9EF37"/>
<evidence type="ECO:0000313" key="1">
    <source>
        <dbReference type="EMBL" id="KKL72703.1"/>
    </source>
</evidence>
<name>A0A0F9EF37_9ZZZZ</name>
<feature type="non-terminal residue" evidence="1">
    <location>
        <position position="220"/>
    </location>
</feature>
<comment type="caution">
    <text evidence="1">The sequence shown here is derived from an EMBL/GenBank/DDBJ whole genome shotgun (WGS) entry which is preliminary data.</text>
</comment>